<dbReference type="CDD" id="cd07208">
    <property type="entry name" value="Pat_hypo_Ecoli_yjju_like"/>
    <property type="match status" value="1"/>
</dbReference>
<dbReference type="Pfam" id="PF19890">
    <property type="entry name" value="DUF6363"/>
    <property type="match status" value="1"/>
</dbReference>
<dbReference type="EMBL" id="LVZK01000003">
    <property type="protein sequence ID" value="OAP85465.1"/>
    <property type="molecule type" value="Genomic_DNA"/>
</dbReference>
<dbReference type="OrthoDB" id="9802424at2"/>
<evidence type="ECO:0000313" key="5">
    <source>
        <dbReference type="Proteomes" id="UP000078368"/>
    </source>
</evidence>
<dbReference type="InterPro" id="IPR037483">
    <property type="entry name" value="YjjU-like"/>
</dbReference>
<dbReference type="InterPro" id="IPR002641">
    <property type="entry name" value="PNPLA_dom"/>
</dbReference>
<feature type="short sequence motif" description="DGA/G" evidence="2">
    <location>
        <begin position="165"/>
        <end position="167"/>
    </location>
</feature>
<evidence type="ECO:0000256" key="1">
    <source>
        <dbReference type="ARBA" id="ARBA00023098"/>
    </source>
</evidence>
<protein>
    <submittedName>
        <fullName evidence="4">Patatin family protein</fullName>
    </submittedName>
</protein>
<sequence>MATGTALIFEGGGMRGTYTAALVAAMIESGVEVPWVGGISAGATHTANFLARDAWRARACFVELAKDPKIGGPISFIRGKGYFNSDYIYHQTTAPGELLPYNWEAYSASSTPFKIGSFDCATGKTVYWGRDDVKDNSDFTTRCQASSSIPIAMPMVQLDGTAYLDGAIGETGGFAVDAARADGYERFLVVMTRPRGYRKGPVRAPAAIYQKIFKKYPAVVEAILKRPERYNATLDELEQLQAEGKAYLYYPETMPVSNGERNAVRIQAAYEEGMQQARRDLPAIKEFLAG</sequence>
<comment type="caution">
    <text evidence="4">The sequence shown here is derived from an EMBL/GenBank/DDBJ whole genome shotgun (WGS) entry which is preliminary data.</text>
</comment>
<organism evidence="4 5">
    <name type="scientific">Peptidiphaga gingivicola</name>
    <dbReference type="NCBI Taxonomy" id="2741497"/>
    <lineage>
        <taxon>Bacteria</taxon>
        <taxon>Bacillati</taxon>
        <taxon>Actinomycetota</taxon>
        <taxon>Actinomycetes</taxon>
        <taxon>Actinomycetales</taxon>
        <taxon>Actinomycetaceae</taxon>
        <taxon>Peptidiphaga</taxon>
    </lineage>
</organism>
<dbReference type="RefSeq" id="WP_009200022.1">
    <property type="nucleotide sequence ID" value="NZ_LVZK01000003.1"/>
</dbReference>
<reference evidence="4 5" key="1">
    <citation type="submission" date="2016-04" db="EMBL/GenBank/DDBJ databases">
        <title>Peptidophaga gingivicola gen. nov., sp. nov., isolated from human subgingival plaque.</title>
        <authorList>
            <person name="Beall C.J."/>
            <person name="Mokrzan E.M."/>
            <person name="Griffen A.L."/>
            <person name="Leys E.J."/>
        </authorList>
    </citation>
    <scope>NUCLEOTIDE SEQUENCE [LARGE SCALE GENOMIC DNA]</scope>
    <source>
        <strain evidence="4 5">BA112</strain>
    </source>
</reference>
<dbReference type="AlphaFoldDB" id="A0A179B254"/>
<dbReference type="SUPFAM" id="SSF52151">
    <property type="entry name" value="FabD/lysophospholipase-like"/>
    <property type="match status" value="1"/>
</dbReference>
<feature type="short sequence motif" description="GXGXXG" evidence="2">
    <location>
        <begin position="11"/>
        <end position="16"/>
    </location>
</feature>
<keyword evidence="2" id="KW-0442">Lipid degradation</keyword>
<keyword evidence="2" id="KW-0378">Hydrolase</keyword>
<name>A0A179B254_9ACTO</name>
<dbReference type="Gene3D" id="3.40.1090.10">
    <property type="entry name" value="Cytosolic phospholipase A2 catalytic domain"/>
    <property type="match status" value="1"/>
</dbReference>
<evidence type="ECO:0000259" key="3">
    <source>
        <dbReference type="PROSITE" id="PS51635"/>
    </source>
</evidence>
<feature type="active site" description="Proton acceptor" evidence="2">
    <location>
        <position position="165"/>
    </location>
</feature>
<dbReference type="InterPro" id="IPR016035">
    <property type="entry name" value="Acyl_Trfase/lysoPLipase"/>
</dbReference>
<dbReference type="Pfam" id="PF01734">
    <property type="entry name" value="Patatin"/>
    <property type="match status" value="1"/>
</dbReference>
<keyword evidence="5" id="KW-1185">Reference proteome</keyword>
<feature type="short sequence motif" description="GXSXG" evidence="2">
    <location>
        <begin position="38"/>
        <end position="42"/>
    </location>
</feature>
<dbReference type="GO" id="GO:0016042">
    <property type="term" value="P:lipid catabolic process"/>
    <property type="evidence" value="ECO:0007669"/>
    <property type="project" value="UniProtKB-UniRule"/>
</dbReference>
<evidence type="ECO:0000256" key="2">
    <source>
        <dbReference type="PROSITE-ProRule" id="PRU01161"/>
    </source>
</evidence>
<dbReference type="STRING" id="1823756.A4H34_10370"/>
<dbReference type="Proteomes" id="UP000078368">
    <property type="component" value="Unassembled WGS sequence"/>
</dbReference>
<dbReference type="GO" id="GO:0016787">
    <property type="term" value="F:hydrolase activity"/>
    <property type="evidence" value="ECO:0007669"/>
    <property type="project" value="UniProtKB-UniRule"/>
</dbReference>
<accession>A0A179B254</accession>
<feature type="domain" description="PNPLA" evidence="3">
    <location>
        <begin position="7"/>
        <end position="180"/>
    </location>
</feature>
<dbReference type="InterPro" id="IPR045943">
    <property type="entry name" value="DUF6363"/>
</dbReference>
<proteinExistence type="predicted"/>
<evidence type="ECO:0000313" key="4">
    <source>
        <dbReference type="EMBL" id="OAP85465.1"/>
    </source>
</evidence>
<feature type="active site" description="Nucleophile" evidence="2">
    <location>
        <position position="40"/>
    </location>
</feature>
<keyword evidence="1 2" id="KW-0443">Lipid metabolism</keyword>
<dbReference type="PROSITE" id="PS51635">
    <property type="entry name" value="PNPLA"/>
    <property type="match status" value="1"/>
</dbReference>
<gene>
    <name evidence="4" type="ORF">A4H34_10370</name>
</gene>